<feature type="compositionally biased region" description="Low complexity" evidence="2">
    <location>
        <begin position="564"/>
        <end position="582"/>
    </location>
</feature>
<accession>A0A9W9GAQ4</accession>
<feature type="compositionally biased region" description="Polar residues" evidence="2">
    <location>
        <begin position="512"/>
        <end position="535"/>
    </location>
</feature>
<dbReference type="Proteomes" id="UP001141434">
    <property type="component" value="Unassembled WGS sequence"/>
</dbReference>
<dbReference type="GeneID" id="81390794"/>
<feature type="region of interest" description="Disordered" evidence="2">
    <location>
        <begin position="1"/>
        <end position="26"/>
    </location>
</feature>
<reference evidence="3" key="2">
    <citation type="journal article" date="2023" name="IMA Fungus">
        <title>Comparative genomic study of the Penicillium genus elucidates a diverse pangenome and 15 lateral gene transfer events.</title>
        <authorList>
            <person name="Petersen C."/>
            <person name="Sorensen T."/>
            <person name="Nielsen M.R."/>
            <person name="Sondergaard T.E."/>
            <person name="Sorensen J.L."/>
            <person name="Fitzpatrick D.A."/>
            <person name="Frisvad J.C."/>
            <person name="Nielsen K.L."/>
        </authorList>
    </citation>
    <scope>NUCLEOTIDE SEQUENCE</scope>
    <source>
        <strain evidence="3">IBT 34128</strain>
    </source>
</reference>
<keyword evidence="1" id="KW-0175">Coiled coil</keyword>
<evidence type="ECO:0000313" key="4">
    <source>
        <dbReference type="Proteomes" id="UP001141434"/>
    </source>
</evidence>
<feature type="compositionally biased region" description="Polar residues" evidence="2">
    <location>
        <begin position="1"/>
        <end position="12"/>
    </location>
</feature>
<feature type="coiled-coil region" evidence="1">
    <location>
        <begin position="140"/>
        <end position="167"/>
    </location>
</feature>
<reference evidence="3" key="1">
    <citation type="submission" date="2022-11" db="EMBL/GenBank/DDBJ databases">
        <authorList>
            <person name="Petersen C."/>
        </authorList>
    </citation>
    <scope>NUCLEOTIDE SEQUENCE</scope>
    <source>
        <strain evidence="3">IBT 34128</strain>
    </source>
</reference>
<keyword evidence="4" id="KW-1185">Reference proteome</keyword>
<name>A0A9W9GAQ4_9EURO</name>
<gene>
    <name evidence="3" type="ORF">NUU61_001044</name>
</gene>
<feature type="coiled-coil region" evidence="1">
    <location>
        <begin position="310"/>
        <end position="360"/>
    </location>
</feature>
<sequence length="599" mass="67458">MAELESQVNELKNSIPKDFPKQHNFPNFERFEQKLAKLESELRELKHPVVSKEPSPPTDEDSLNSRLKKAENSVTKQSHRNMEQTRDLEAMSLRMKELEKKFESISNVGSRLHELEKRPTDFTQLALPSQMPDTPSHAQIQHTDTQLKFLQNRLQGLEGRFDLLAKASKMTHDIHMQELEKDTKRIGQLETDYHQFAQRLDKSAKELAASQTAYANSITGNQSGINLKVRDDLNKLSGAVDKVSKEMVPELSKSLGKSNGLLQSVIQGTRSLESRFQQLTTEPLVKHMMHAMQEMYPSVGTLSEQVQAFKGHAEKEIAEVKQKLEKLEMLPSGEAQSEALEKLRAQLEKHQEESTGKIDAFTSGLKKDLRSQLDDILVLRNDFATQSNAVADLGEKIASGETEWPPDDCRKLLTSVSDLREEIKILTSKVDNLTPNATTKSQTEQLETRLKALEELASPETAEWIKEKFAELDRIQHESIPRIFNRIRTYEDCSRSVQSPAENVQKLDKSSSDNPSKSGTPQVPDQQPSRGSAQGQLAKAMLKKKRSRHSLASDDDRSLPGTPSASNSSPVHPSSSSDISSSKKNKRKKKRKDQDATQR</sequence>
<comment type="caution">
    <text evidence="3">The sequence shown here is derived from an EMBL/GenBank/DDBJ whole genome shotgun (WGS) entry which is preliminary data.</text>
</comment>
<organism evidence="3 4">
    <name type="scientific">Penicillium alfredii</name>
    <dbReference type="NCBI Taxonomy" id="1506179"/>
    <lineage>
        <taxon>Eukaryota</taxon>
        <taxon>Fungi</taxon>
        <taxon>Dikarya</taxon>
        <taxon>Ascomycota</taxon>
        <taxon>Pezizomycotina</taxon>
        <taxon>Eurotiomycetes</taxon>
        <taxon>Eurotiomycetidae</taxon>
        <taxon>Eurotiales</taxon>
        <taxon>Aspergillaceae</taxon>
        <taxon>Penicillium</taxon>
    </lineage>
</organism>
<feature type="region of interest" description="Disordered" evidence="2">
    <location>
        <begin position="46"/>
        <end position="83"/>
    </location>
</feature>
<dbReference type="RefSeq" id="XP_056516476.1">
    <property type="nucleotide sequence ID" value="XM_056651626.1"/>
</dbReference>
<protein>
    <submittedName>
        <fullName evidence="3">Uncharacterized protein</fullName>
    </submittedName>
</protein>
<proteinExistence type="predicted"/>
<feature type="region of interest" description="Disordered" evidence="2">
    <location>
        <begin position="494"/>
        <end position="599"/>
    </location>
</feature>
<evidence type="ECO:0000313" key="3">
    <source>
        <dbReference type="EMBL" id="KAJ5115285.1"/>
    </source>
</evidence>
<evidence type="ECO:0000256" key="2">
    <source>
        <dbReference type="SAM" id="MobiDB-lite"/>
    </source>
</evidence>
<dbReference type="EMBL" id="JAPMSZ010000001">
    <property type="protein sequence ID" value="KAJ5115285.1"/>
    <property type="molecule type" value="Genomic_DNA"/>
</dbReference>
<evidence type="ECO:0000256" key="1">
    <source>
        <dbReference type="SAM" id="Coils"/>
    </source>
</evidence>
<dbReference type="OrthoDB" id="3438382at2759"/>
<dbReference type="AlphaFoldDB" id="A0A9W9GAQ4"/>